<reference evidence="2" key="1">
    <citation type="journal article" date="2019" name="Int. J. Syst. Evol. Microbiol.">
        <title>The Global Catalogue of Microorganisms (GCM) 10K type strain sequencing project: providing services to taxonomists for standard genome sequencing and annotation.</title>
        <authorList>
            <consortium name="The Broad Institute Genomics Platform"/>
            <consortium name="The Broad Institute Genome Sequencing Center for Infectious Disease"/>
            <person name="Wu L."/>
            <person name="Ma J."/>
        </authorList>
    </citation>
    <scope>NUCLEOTIDE SEQUENCE [LARGE SCALE GENOMIC DNA]</scope>
    <source>
        <strain evidence="2">CCM 8778</strain>
    </source>
</reference>
<proteinExistence type="predicted"/>
<protein>
    <submittedName>
        <fullName evidence="1">Uncharacterized protein</fullName>
    </submittedName>
</protein>
<name>A0ABQ2AMP1_9PSED</name>
<gene>
    <name evidence="1" type="ORF">GCM10007363_20310</name>
</gene>
<evidence type="ECO:0000313" key="1">
    <source>
        <dbReference type="EMBL" id="GGH94116.1"/>
    </source>
</evidence>
<dbReference type="EMBL" id="BMDE01000005">
    <property type="protein sequence ID" value="GGH94116.1"/>
    <property type="molecule type" value="Genomic_DNA"/>
</dbReference>
<dbReference type="Proteomes" id="UP000655550">
    <property type="component" value="Unassembled WGS sequence"/>
</dbReference>
<sequence length="69" mass="7370">MVDVGDDGDIAQIFDHDVFLKKSGKPEATSSKIKTEEKPKNMTDSAFAVGRVPAAPRAASELLLDHDGT</sequence>
<evidence type="ECO:0000313" key="2">
    <source>
        <dbReference type="Proteomes" id="UP000655550"/>
    </source>
</evidence>
<keyword evidence="2" id="KW-1185">Reference proteome</keyword>
<organism evidence="1 2">
    <name type="scientific">Pseudomonas fluvialis</name>
    <dbReference type="NCBI Taxonomy" id="1793966"/>
    <lineage>
        <taxon>Bacteria</taxon>
        <taxon>Pseudomonadati</taxon>
        <taxon>Pseudomonadota</taxon>
        <taxon>Gammaproteobacteria</taxon>
        <taxon>Pseudomonadales</taxon>
        <taxon>Pseudomonadaceae</taxon>
        <taxon>Pseudomonas</taxon>
    </lineage>
</organism>
<comment type="caution">
    <text evidence="1">The sequence shown here is derived from an EMBL/GenBank/DDBJ whole genome shotgun (WGS) entry which is preliminary data.</text>
</comment>
<accession>A0ABQ2AMP1</accession>